<dbReference type="AlphaFoldDB" id="A0A2V1MW20"/>
<dbReference type="RefSeq" id="WP_109251127.1">
    <property type="nucleotide sequence ID" value="NZ_QCXQ01000007.1"/>
</dbReference>
<evidence type="ECO:0000259" key="2">
    <source>
        <dbReference type="Pfam" id="PF13038"/>
    </source>
</evidence>
<name>A0A2V1MW20_9LACO</name>
<dbReference type="Pfam" id="PF13038">
    <property type="entry name" value="DUF3899"/>
    <property type="match status" value="1"/>
</dbReference>
<evidence type="ECO:0000313" key="4">
    <source>
        <dbReference type="Proteomes" id="UP000245080"/>
    </source>
</evidence>
<feature type="domain" description="DUF3899" evidence="2">
    <location>
        <begin position="36"/>
        <end position="117"/>
    </location>
</feature>
<comment type="caution">
    <text evidence="3">The sequence shown here is derived from an EMBL/GenBank/DDBJ whole genome shotgun (WGS) entry which is preliminary data.</text>
</comment>
<reference evidence="3 4" key="1">
    <citation type="journal article" date="2018" name="Int. J. Syst. Evol. Microbiol.">
        <title>Lactobacillus bambusae sp. nov., isolated from a traditional fermented Ma-bamboo shoots of Taiwan.</title>
        <authorList>
            <person name="Wang L.-T."/>
        </authorList>
    </citation>
    <scope>NUCLEOTIDE SEQUENCE [LARGE SCALE GENOMIC DNA]</scope>
    <source>
        <strain evidence="3 4">BS-W1</strain>
    </source>
</reference>
<organism evidence="3 4">
    <name type="scientific">Levilactobacillus bambusae</name>
    <dbReference type="NCBI Taxonomy" id="2024736"/>
    <lineage>
        <taxon>Bacteria</taxon>
        <taxon>Bacillati</taxon>
        <taxon>Bacillota</taxon>
        <taxon>Bacilli</taxon>
        <taxon>Lactobacillales</taxon>
        <taxon>Lactobacillaceae</taxon>
        <taxon>Levilactobacillus</taxon>
    </lineage>
</organism>
<sequence length="118" mass="12856">MKLMGDISWAFATAILIILVGVLFIPFGTSVITVANAFFMIGLAFLALAAFFIIERGHLLAGWRRFNKRGGQTDDKPQKIDVRSVGSVKNGPIVVNQYARFCLINGGVLIILGIFLTV</sequence>
<dbReference type="OrthoDB" id="2322259at2"/>
<keyword evidence="1" id="KW-1133">Transmembrane helix</keyword>
<feature type="transmembrane region" description="Helical" evidence="1">
    <location>
        <begin position="98"/>
        <end position="116"/>
    </location>
</feature>
<proteinExistence type="predicted"/>
<dbReference type="InterPro" id="IPR025007">
    <property type="entry name" value="DUF3899"/>
</dbReference>
<keyword evidence="1" id="KW-0812">Transmembrane</keyword>
<feature type="transmembrane region" description="Helical" evidence="1">
    <location>
        <begin position="7"/>
        <end position="25"/>
    </location>
</feature>
<feature type="transmembrane region" description="Helical" evidence="1">
    <location>
        <begin position="31"/>
        <end position="54"/>
    </location>
</feature>
<keyword evidence="4" id="KW-1185">Reference proteome</keyword>
<dbReference type="Proteomes" id="UP000245080">
    <property type="component" value="Unassembled WGS sequence"/>
</dbReference>
<keyword evidence="1" id="KW-0472">Membrane</keyword>
<evidence type="ECO:0000313" key="3">
    <source>
        <dbReference type="EMBL" id="PWF99320.1"/>
    </source>
</evidence>
<protein>
    <submittedName>
        <fullName evidence="3">DUF3899 domain-containing protein</fullName>
    </submittedName>
</protein>
<evidence type="ECO:0000256" key="1">
    <source>
        <dbReference type="SAM" id="Phobius"/>
    </source>
</evidence>
<accession>A0A2V1MW20</accession>
<gene>
    <name evidence="3" type="ORF">DCM90_09440</name>
</gene>
<dbReference type="EMBL" id="QCXQ01000007">
    <property type="protein sequence ID" value="PWF99320.1"/>
    <property type="molecule type" value="Genomic_DNA"/>
</dbReference>